<evidence type="ECO:0000313" key="1">
    <source>
        <dbReference type="EMBL" id="KAL3965121.1"/>
    </source>
</evidence>
<dbReference type="Proteomes" id="UP001638806">
    <property type="component" value="Unassembled WGS sequence"/>
</dbReference>
<accession>A0ACC4E9I6</accession>
<protein>
    <submittedName>
        <fullName evidence="1">Uncharacterized protein</fullName>
    </submittedName>
</protein>
<dbReference type="EMBL" id="JBGNUJ010000002">
    <property type="protein sequence ID" value="KAL3965121.1"/>
    <property type="molecule type" value="Genomic_DNA"/>
</dbReference>
<proteinExistence type="predicted"/>
<gene>
    <name evidence="1" type="ORF">ACCO45_002125</name>
</gene>
<evidence type="ECO:0000313" key="2">
    <source>
        <dbReference type="Proteomes" id="UP001638806"/>
    </source>
</evidence>
<reference evidence="1" key="1">
    <citation type="submission" date="2024-12" db="EMBL/GenBank/DDBJ databases">
        <title>Comparative genomics and development of molecular markers within Purpureocillium lilacinum and among Purpureocillium species.</title>
        <authorList>
            <person name="Yeh Z.-Y."/>
            <person name="Ni N.-T."/>
            <person name="Lo P.-H."/>
            <person name="Mushyakhwo K."/>
            <person name="Lin C.-F."/>
            <person name="Nai Y.-S."/>
        </authorList>
    </citation>
    <scope>NUCLEOTIDE SEQUENCE</scope>
    <source>
        <strain evidence="1">NCHU-NPUST-175</strain>
    </source>
</reference>
<organism evidence="1 2">
    <name type="scientific">Purpureocillium lilacinum</name>
    <name type="common">Paecilomyces lilacinus</name>
    <dbReference type="NCBI Taxonomy" id="33203"/>
    <lineage>
        <taxon>Eukaryota</taxon>
        <taxon>Fungi</taxon>
        <taxon>Dikarya</taxon>
        <taxon>Ascomycota</taxon>
        <taxon>Pezizomycotina</taxon>
        <taxon>Sordariomycetes</taxon>
        <taxon>Hypocreomycetidae</taxon>
        <taxon>Hypocreales</taxon>
        <taxon>Ophiocordycipitaceae</taxon>
        <taxon>Purpureocillium</taxon>
    </lineage>
</organism>
<comment type="caution">
    <text evidence="1">The sequence shown here is derived from an EMBL/GenBank/DDBJ whole genome shotgun (WGS) entry which is preliminary data.</text>
</comment>
<keyword evidence="2" id="KW-1185">Reference proteome</keyword>
<sequence length="152" mass="16363">MWVPAWLNGDSSHWTGRDYRAGAVESEAGTTKVVFNPKPVEERRLVYRTTWCLPCLRAALSGFGTARTASFPPTTFLIRKHNGLLIVLIPDIAINAGAVRASLVSSHADYFVLRNDTDYICPQASGPSSTATESPMAGCGRTALAKQIAPAI</sequence>
<name>A0ACC4E9I6_PURLI</name>